<evidence type="ECO:0000313" key="2">
    <source>
        <dbReference type="Proteomes" id="UP001348641"/>
    </source>
</evidence>
<dbReference type="Proteomes" id="UP001348641">
    <property type="component" value="Unassembled WGS sequence"/>
</dbReference>
<name>A0ABU7KQT4_9ACTN</name>
<comment type="caution">
    <text evidence="1">The sequence shown here is derived from an EMBL/GenBank/DDBJ whole genome shotgun (WGS) entry which is preliminary data.</text>
</comment>
<reference evidence="1 2" key="1">
    <citation type="submission" date="2023-07" db="EMBL/GenBank/DDBJ databases">
        <authorList>
            <person name="Girao M."/>
            <person name="Carvalho M.F."/>
        </authorList>
    </citation>
    <scope>NUCLEOTIDE SEQUENCE [LARGE SCALE GENOMIC DNA]</scope>
    <source>
        <strain evidence="1 2">66/93</strain>
    </source>
</reference>
<evidence type="ECO:0000313" key="1">
    <source>
        <dbReference type="EMBL" id="MEE2051663.1"/>
    </source>
</evidence>
<sequence length="66" mass="7425">MTLAEQTAARATGDPHECAECRHKIWPHPDKRGHWIAADGSTLCHEWSVLGGYCPPDHVPKARRRI</sequence>
<protein>
    <submittedName>
        <fullName evidence="1">Uncharacterized protein</fullName>
    </submittedName>
</protein>
<accession>A0ABU7KQT4</accession>
<dbReference type="EMBL" id="JAUUCC010000033">
    <property type="protein sequence ID" value="MEE2051663.1"/>
    <property type="molecule type" value="Genomic_DNA"/>
</dbReference>
<dbReference type="RefSeq" id="WP_330158725.1">
    <property type="nucleotide sequence ID" value="NZ_BAAAJA010000041.1"/>
</dbReference>
<organism evidence="1 2">
    <name type="scientific">Nocardiopsis tropica</name>
    <dbReference type="NCBI Taxonomy" id="109330"/>
    <lineage>
        <taxon>Bacteria</taxon>
        <taxon>Bacillati</taxon>
        <taxon>Actinomycetota</taxon>
        <taxon>Actinomycetes</taxon>
        <taxon>Streptosporangiales</taxon>
        <taxon>Nocardiopsidaceae</taxon>
        <taxon>Nocardiopsis</taxon>
    </lineage>
</organism>
<gene>
    <name evidence="1" type="ORF">Q8A49_14280</name>
</gene>
<proteinExistence type="predicted"/>